<accession>U3A093</accession>
<evidence type="ECO:0000313" key="4">
    <source>
        <dbReference type="Proteomes" id="UP000016568"/>
    </source>
</evidence>
<dbReference type="InterPro" id="IPR004360">
    <property type="entry name" value="Glyas_Fos-R_dOase_dom"/>
</dbReference>
<dbReference type="PROSITE" id="PS51819">
    <property type="entry name" value="VOC"/>
    <property type="match status" value="1"/>
</dbReference>
<evidence type="ECO:0000259" key="2">
    <source>
        <dbReference type="PROSITE" id="PS51819"/>
    </source>
</evidence>
<keyword evidence="4" id="KW-1185">Reference proteome</keyword>
<dbReference type="eggNOG" id="COG0346">
    <property type="taxonomic scope" value="Bacteria"/>
</dbReference>
<gene>
    <name evidence="3" type="ORF">NT2_02_02750</name>
</gene>
<protein>
    <recommendedName>
        <fullName evidence="2">VOC domain-containing protein</fullName>
    </recommendedName>
</protein>
<dbReference type="InterPro" id="IPR051785">
    <property type="entry name" value="MMCE/EMCE_epimerase"/>
</dbReference>
<reference evidence="3 4" key="1">
    <citation type="submission" date="2013-09" db="EMBL/GenBank/DDBJ databases">
        <title>Whole genome shotgun sequence of Novosphingobium tardaugens NBRC 16725.</title>
        <authorList>
            <person name="Isaki S."/>
            <person name="Hosoyama A."/>
            <person name="Tsuchikane K."/>
            <person name="Katsumata H."/>
            <person name="Ando Y."/>
            <person name="Yamazaki S."/>
            <person name="Fujita N."/>
        </authorList>
    </citation>
    <scope>NUCLEOTIDE SEQUENCE [LARGE SCALE GENOMIC DNA]</scope>
    <source>
        <strain evidence="3 4">NBRC 16725</strain>
    </source>
</reference>
<dbReference type="OrthoDB" id="9789841at2"/>
<dbReference type="InterPro" id="IPR037523">
    <property type="entry name" value="VOC_core"/>
</dbReference>
<evidence type="ECO:0000313" key="3">
    <source>
        <dbReference type="EMBL" id="GAD48193.1"/>
    </source>
</evidence>
<proteinExistence type="predicted"/>
<dbReference type="InterPro" id="IPR029068">
    <property type="entry name" value="Glyas_Bleomycin-R_OHBP_Dase"/>
</dbReference>
<dbReference type="GO" id="GO:0004493">
    <property type="term" value="F:methylmalonyl-CoA epimerase activity"/>
    <property type="evidence" value="ECO:0007669"/>
    <property type="project" value="TreeGrafter"/>
</dbReference>
<keyword evidence="1" id="KW-0479">Metal-binding</keyword>
<feature type="domain" description="VOC" evidence="2">
    <location>
        <begin position="5"/>
        <end position="144"/>
    </location>
</feature>
<name>U3A093_9SPHN</name>
<dbReference type="CDD" id="cd06587">
    <property type="entry name" value="VOC"/>
    <property type="match status" value="1"/>
</dbReference>
<organism evidence="3 4">
    <name type="scientific">Caenibius tardaugens NBRC 16725</name>
    <dbReference type="NCBI Taxonomy" id="1219035"/>
    <lineage>
        <taxon>Bacteria</taxon>
        <taxon>Pseudomonadati</taxon>
        <taxon>Pseudomonadota</taxon>
        <taxon>Alphaproteobacteria</taxon>
        <taxon>Sphingomonadales</taxon>
        <taxon>Erythrobacteraceae</taxon>
        <taxon>Caenibius</taxon>
    </lineage>
</organism>
<dbReference type="EMBL" id="BASZ01000002">
    <property type="protein sequence ID" value="GAD48193.1"/>
    <property type="molecule type" value="Genomic_DNA"/>
</dbReference>
<dbReference type="Pfam" id="PF00903">
    <property type="entry name" value="Glyoxalase"/>
    <property type="match status" value="1"/>
</dbReference>
<dbReference type="RefSeq" id="WP_021689100.1">
    <property type="nucleotide sequence ID" value="NZ_BASZ01000002.1"/>
</dbReference>
<dbReference type="Gene3D" id="3.10.180.10">
    <property type="entry name" value="2,3-Dihydroxybiphenyl 1,2-Dioxygenase, domain 1"/>
    <property type="match status" value="1"/>
</dbReference>
<dbReference type="GO" id="GO:0046872">
    <property type="term" value="F:metal ion binding"/>
    <property type="evidence" value="ECO:0007669"/>
    <property type="project" value="UniProtKB-KW"/>
</dbReference>
<dbReference type="Proteomes" id="UP000016568">
    <property type="component" value="Unassembled WGS sequence"/>
</dbReference>
<dbReference type="PANTHER" id="PTHR43048">
    <property type="entry name" value="METHYLMALONYL-COA EPIMERASE"/>
    <property type="match status" value="1"/>
</dbReference>
<dbReference type="KEGG" id="ntd:EGO55_00915"/>
<sequence>MAITGVSHMGLCVSDLEKSLHFYCDILGFQKIQSFQVDGAETVERLLELRNLSMSLTFVELDGQRIELIAIANPRASGGGKGDFNRLGYTHLSVKVQDWDAELDRLRAAGVEVLEHTIGAQSASNSRFAFILDPDGNRVELFGMVDESGHAPWDLPMGA</sequence>
<dbReference type="PANTHER" id="PTHR43048:SF3">
    <property type="entry name" value="METHYLMALONYL-COA EPIMERASE, MITOCHONDRIAL"/>
    <property type="match status" value="1"/>
</dbReference>
<evidence type="ECO:0000256" key="1">
    <source>
        <dbReference type="ARBA" id="ARBA00022723"/>
    </source>
</evidence>
<dbReference type="AlphaFoldDB" id="U3A093"/>
<comment type="caution">
    <text evidence="3">The sequence shown here is derived from an EMBL/GenBank/DDBJ whole genome shotgun (WGS) entry which is preliminary data.</text>
</comment>
<dbReference type="SUPFAM" id="SSF54593">
    <property type="entry name" value="Glyoxalase/Bleomycin resistance protein/Dihydroxybiphenyl dioxygenase"/>
    <property type="match status" value="1"/>
</dbReference>
<dbReference type="GO" id="GO:0046491">
    <property type="term" value="P:L-methylmalonyl-CoA metabolic process"/>
    <property type="evidence" value="ECO:0007669"/>
    <property type="project" value="TreeGrafter"/>
</dbReference>